<comment type="cofactor">
    <cofactor evidence="1">
        <name>Fe(2+)</name>
        <dbReference type="ChEBI" id="CHEBI:29033"/>
    </cofactor>
</comment>
<comment type="subcellular location">
    <subcellularLocation>
        <location evidence="1">Cell membrane</location>
        <topology evidence="1">Multi-pass membrane protein</topology>
    </subcellularLocation>
</comment>
<evidence type="ECO:0000313" key="3">
    <source>
        <dbReference type="Proteomes" id="UP000316688"/>
    </source>
</evidence>
<evidence type="ECO:0000313" key="2">
    <source>
        <dbReference type="EMBL" id="TVO63852.1"/>
    </source>
</evidence>
<feature type="transmembrane region" description="Helical" evidence="1">
    <location>
        <begin position="9"/>
        <end position="26"/>
    </location>
</feature>
<feature type="binding site" evidence="1">
    <location>
        <position position="212"/>
    </location>
    <ligand>
        <name>Fe cation</name>
        <dbReference type="ChEBI" id="CHEBI:24875"/>
    </ligand>
</feature>
<organism evidence="2 3">
    <name type="scientific">Spiribacter aquaticus</name>
    <dbReference type="NCBI Taxonomy" id="1935996"/>
    <lineage>
        <taxon>Bacteria</taxon>
        <taxon>Pseudomonadati</taxon>
        <taxon>Pseudomonadota</taxon>
        <taxon>Gammaproteobacteria</taxon>
        <taxon>Chromatiales</taxon>
        <taxon>Ectothiorhodospiraceae</taxon>
        <taxon>Spiribacter</taxon>
    </lineage>
</organism>
<reference evidence="2 3" key="1">
    <citation type="submission" date="2019-07" db="EMBL/GenBank/DDBJ databases">
        <title>Reclasification of Spiribacter aquaticus.</title>
        <authorList>
            <person name="Leon M.J."/>
            <person name="Sanchez-Porro C."/>
            <person name="Ventosa A."/>
        </authorList>
    </citation>
    <scope>NUCLEOTIDE SEQUENCE [LARGE SCALE GENOMIC DNA]</scope>
    <source>
        <strain evidence="2 3">SP30</strain>
    </source>
</reference>
<feature type="transmembrane region" description="Helical" evidence="1">
    <location>
        <begin position="71"/>
        <end position="100"/>
    </location>
</feature>
<dbReference type="GO" id="GO:0003834">
    <property type="term" value="F:beta-carotene 15,15'-dioxygenase activity"/>
    <property type="evidence" value="ECO:0007669"/>
    <property type="project" value="UniProtKB-EC"/>
</dbReference>
<comment type="function">
    <text evidence="1">Catalyzes the cleavage of beta-carotene at its central double bond (15,15') to yield two molecules of all-trans-retinal.</text>
</comment>
<dbReference type="GO" id="GO:0016121">
    <property type="term" value="P:carotene catabolic process"/>
    <property type="evidence" value="ECO:0007669"/>
    <property type="project" value="UniProtKB-UniRule"/>
</dbReference>
<keyword evidence="1" id="KW-1133">Transmembrane helix</keyword>
<keyword evidence="1" id="KW-0223">Dioxygenase</keyword>
<dbReference type="Proteomes" id="UP000316688">
    <property type="component" value="Unassembled WGS sequence"/>
</dbReference>
<keyword evidence="1" id="KW-1003">Cell membrane</keyword>
<proteinExistence type="inferred from homology"/>
<comment type="caution">
    <text evidence="2">The sequence shown here is derived from an EMBL/GenBank/DDBJ whole genome shotgun (WGS) entry which is preliminary data.</text>
</comment>
<dbReference type="RefSeq" id="WP_144348368.1">
    <property type="nucleotide sequence ID" value="NZ_VMKP01000004.1"/>
</dbReference>
<dbReference type="GO" id="GO:0010436">
    <property type="term" value="F:carotenoid dioxygenase activity"/>
    <property type="evidence" value="ECO:0007669"/>
    <property type="project" value="UniProtKB-UniRule"/>
</dbReference>
<dbReference type="Pfam" id="PF15461">
    <property type="entry name" value="BCD"/>
    <property type="match status" value="1"/>
</dbReference>
<dbReference type="EC" id="1.13.11.63" evidence="1"/>
<keyword evidence="1" id="KW-0812">Transmembrane</keyword>
<feature type="transmembrane region" description="Helical" evidence="1">
    <location>
        <begin position="185"/>
        <end position="206"/>
    </location>
</feature>
<sequence length="287" mass="30706">MDTTHRPPAYWLFPAGLLISLGISLLPGQWPLYAVLALSTAVLGLPHGSLDTAVAKRYLHLDNAPRMLGFLGGYMALSAAVIAIWLQVPNIALAVFLLYSAVHFGDDVAHRLGRIGGTGYGLWILGLPVTFHPAVVEPLFAMLGADQTGLIIAVAPWALALGGGILLAALILHPERAMSDWRDPLLLAVGAAVLHPLAYFIAYWCFLHSPRHLTIAARDLNLDSWGARLRAVAPTTLATYALAAAAVPFLMDMPSDAILMQVIFIGLAALTVPHMILELIASPNRVE</sequence>
<dbReference type="EMBL" id="VMKP01000004">
    <property type="protein sequence ID" value="TVO63852.1"/>
    <property type="molecule type" value="Genomic_DNA"/>
</dbReference>
<evidence type="ECO:0000256" key="1">
    <source>
        <dbReference type="HAMAP-Rule" id="MF_02093"/>
    </source>
</evidence>
<feature type="transmembrane region" description="Helical" evidence="1">
    <location>
        <begin position="227"/>
        <end position="251"/>
    </location>
</feature>
<feature type="binding site" evidence="1">
    <location>
        <position position="47"/>
    </location>
    <ligand>
        <name>Fe cation</name>
        <dbReference type="ChEBI" id="CHEBI:24875"/>
    </ligand>
</feature>
<keyword evidence="1" id="KW-0479">Metal-binding</keyword>
<keyword evidence="2" id="KW-0503">Monooxygenase</keyword>
<dbReference type="GO" id="GO:0004497">
    <property type="term" value="F:monooxygenase activity"/>
    <property type="evidence" value="ECO:0007669"/>
    <property type="project" value="UniProtKB-KW"/>
</dbReference>
<dbReference type="GO" id="GO:0005886">
    <property type="term" value="C:plasma membrane"/>
    <property type="evidence" value="ECO:0007669"/>
    <property type="project" value="UniProtKB-SubCell"/>
</dbReference>
<protein>
    <recommendedName>
        <fullName evidence="1">Probable beta-carotene 15,15'-dioxygenase</fullName>
        <ecNumber evidence="1">1.13.11.63</ecNumber>
    </recommendedName>
</protein>
<feature type="binding site" evidence="1">
    <location>
        <position position="208"/>
    </location>
    <ligand>
        <name>Fe cation</name>
        <dbReference type="ChEBI" id="CHEBI:24875"/>
    </ligand>
</feature>
<dbReference type="NCBIfam" id="TIGR03753">
    <property type="entry name" value="blh_monoox"/>
    <property type="match status" value="1"/>
</dbReference>
<dbReference type="AlphaFoldDB" id="A0A557RFB7"/>
<keyword evidence="1" id="KW-0560">Oxidoreductase</keyword>
<dbReference type="GO" id="GO:0005506">
    <property type="term" value="F:iron ion binding"/>
    <property type="evidence" value="ECO:0007669"/>
    <property type="project" value="UniProtKB-UniRule"/>
</dbReference>
<name>A0A557RFB7_9GAMM</name>
<accession>A0A557RFB7</accession>
<dbReference type="InterPro" id="IPR022270">
    <property type="entry name" value="Blh_diox"/>
</dbReference>
<feature type="transmembrane region" description="Helical" evidence="1">
    <location>
        <begin position="150"/>
        <end position="173"/>
    </location>
</feature>
<feature type="transmembrane region" description="Helical" evidence="1">
    <location>
        <begin position="120"/>
        <end position="143"/>
    </location>
</feature>
<comment type="catalytic activity">
    <reaction evidence="1">
        <text>all-trans-beta-carotene + O2 = 2 all-trans-retinal</text>
        <dbReference type="Rhea" id="RHEA:32887"/>
        <dbReference type="ChEBI" id="CHEBI:15379"/>
        <dbReference type="ChEBI" id="CHEBI:17579"/>
        <dbReference type="ChEBI" id="CHEBI:17898"/>
        <dbReference type="EC" id="1.13.11.63"/>
    </reaction>
</comment>
<keyword evidence="1" id="KW-0408">Iron</keyword>
<gene>
    <name evidence="2" type="ORF">FPL11_09360</name>
</gene>
<keyword evidence="3" id="KW-1185">Reference proteome</keyword>
<dbReference type="HAMAP" id="MF_02093">
    <property type="entry name" value="Beta_carotene_diox"/>
    <property type="match status" value="1"/>
</dbReference>
<feature type="binding site" evidence="1">
    <location>
        <position position="103"/>
    </location>
    <ligand>
        <name>Fe cation</name>
        <dbReference type="ChEBI" id="CHEBI:24875"/>
    </ligand>
</feature>
<feature type="transmembrane region" description="Helical" evidence="1">
    <location>
        <begin position="257"/>
        <end position="281"/>
    </location>
</feature>
<keyword evidence="1" id="KW-0472">Membrane</keyword>
<comment type="similarity">
    <text evidence="1">Belongs to the Brp/Blh beta-carotene diooxygenase family.</text>
</comment>